<feature type="transmembrane region" description="Helical" evidence="7">
    <location>
        <begin position="375"/>
        <end position="392"/>
    </location>
</feature>
<organism evidence="9 10">
    <name type="scientific">Orbilia oligospora</name>
    <name type="common">Nematode-trapping fungus</name>
    <name type="synonym">Arthrobotrys oligospora</name>
    <dbReference type="NCBI Taxonomy" id="2813651"/>
    <lineage>
        <taxon>Eukaryota</taxon>
        <taxon>Fungi</taxon>
        <taxon>Dikarya</taxon>
        <taxon>Ascomycota</taxon>
        <taxon>Pezizomycotina</taxon>
        <taxon>Orbiliomycetes</taxon>
        <taxon>Orbiliales</taxon>
        <taxon>Orbiliaceae</taxon>
        <taxon>Orbilia</taxon>
    </lineage>
</organism>
<evidence type="ECO:0000313" key="9">
    <source>
        <dbReference type="EMBL" id="KAF3160452.1"/>
    </source>
</evidence>
<dbReference type="InterPro" id="IPR001958">
    <property type="entry name" value="Tet-R_TetA/multi-R_MdtG-like"/>
</dbReference>
<reference evidence="9 10" key="1">
    <citation type="submission" date="2019-06" db="EMBL/GenBank/DDBJ databases">
        <authorList>
            <person name="Palmer J.M."/>
        </authorList>
    </citation>
    <scope>NUCLEOTIDE SEQUENCE [LARGE SCALE GENOMIC DNA]</scope>
    <source>
        <strain evidence="9 10">TWF788</strain>
    </source>
</reference>
<feature type="transmembrane region" description="Helical" evidence="7">
    <location>
        <begin position="116"/>
        <end position="138"/>
    </location>
</feature>
<feature type="transmembrane region" description="Helical" evidence="7">
    <location>
        <begin position="150"/>
        <end position="167"/>
    </location>
</feature>
<feature type="transmembrane region" description="Helical" evidence="7">
    <location>
        <begin position="208"/>
        <end position="231"/>
    </location>
</feature>
<gene>
    <name evidence="9" type="ORF">TWF788_003135</name>
</gene>
<sequence>MTTRNSDDTTRPLLANTNNTSQQYLSTSTSSSSTSIIEPDVPGSSASSASESGLSKDQDDNENENENIGWMSLPRKKQLIILALCRLSEPITATSLLSYVYYFIKSLPGANTPEEISRRAGLMVAAFSACQFVTGMIWGRLSDIYGRKPIIMMGLLGTTIASFGLAFSKSFYWAVGMRMMAGGSNATTGVLRTVVAELIREKKYQSRAFLIMPMCMNIGIIIGPILGGLLANPVESHPGIFGPGSWLGGKDGVQWMKEYPYARRFLDLYTIYLLDNILTYFSSVPNIVSACFLSFSFLLATFGLEETNPSGDIIGKIVTKLHNFWLRITSPFRSFFDRSQQQYAPISQEITDDIVQPPHPAPRPAGRKAVPLREALTPSVIFCLICFIALPLHNSTFLQLYPIFLSTPRRDNSHPSNPISWNGGLGLPASQVGYGMAILGFIGIIMQLFIYPPLQMRLGTLRSYRMSLLLFPIAYTLTPFLAILPSENHDLKKPASGRVVWIGIIITLFIQVTARTFSNPGNVILLMNSVSNRRALGTVNGIGASVSSLARAVGPLSAGWGYSFALEIGCVGAVWWVMAGVAMFGVFVSTYVTEGKGFVHSEEEEEEAAKTVVQDSREGTR</sequence>
<feature type="transmembrane region" description="Helical" evidence="7">
    <location>
        <begin position="495"/>
        <end position="514"/>
    </location>
</feature>
<dbReference type="Proteomes" id="UP000479691">
    <property type="component" value="Unassembled WGS sequence"/>
</dbReference>
<accession>A0A7C8PK52</accession>
<evidence type="ECO:0000256" key="3">
    <source>
        <dbReference type="ARBA" id="ARBA00022692"/>
    </source>
</evidence>
<feature type="compositionally biased region" description="Low complexity" evidence="6">
    <location>
        <begin position="43"/>
        <end position="55"/>
    </location>
</feature>
<feature type="region of interest" description="Disordered" evidence="6">
    <location>
        <begin position="1"/>
        <end position="68"/>
    </location>
</feature>
<dbReference type="InterPro" id="IPR036259">
    <property type="entry name" value="MFS_trans_sf"/>
</dbReference>
<dbReference type="PROSITE" id="PS50850">
    <property type="entry name" value="MFS"/>
    <property type="match status" value="1"/>
</dbReference>
<evidence type="ECO:0000256" key="1">
    <source>
        <dbReference type="ARBA" id="ARBA00004141"/>
    </source>
</evidence>
<evidence type="ECO:0000256" key="5">
    <source>
        <dbReference type="ARBA" id="ARBA00023136"/>
    </source>
</evidence>
<evidence type="ECO:0000256" key="6">
    <source>
        <dbReference type="SAM" id="MobiDB-lite"/>
    </source>
</evidence>
<evidence type="ECO:0000256" key="7">
    <source>
        <dbReference type="SAM" id="Phobius"/>
    </source>
</evidence>
<feature type="compositionally biased region" description="Low complexity" evidence="6">
    <location>
        <begin position="26"/>
        <end position="35"/>
    </location>
</feature>
<keyword evidence="5 7" id="KW-0472">Membrane</keyword>
<feature type="transmembrane region" description="Helical" evidence="7">
    <location>
        <begin position="463"/>
        <end position="483"/>
    </location>
</feature>
<proteinExistence type="predicted"/>
<evidence type="ECO:0000313" key="10">
    <source>
        <dbReference type="Proteomes" id="UP000479691"/>
    </source>
</evidence>
<feature type="transmembrane region" description="Helical" evidence="7">
    <location>
        <begin position="277"/>
        <end position="300"/>
    </location>
</feature>
<dbReference type="PANTHER" id="PTHR23504">
    <property type="entry name" value="MAJOR FACILITATOR SUPERFAMILY DOMAIN-CONTAINING PROTEIN 10"/>
    <property type="match status" value="1"/>
</dbReference>
<dbReference type="EMBL" id="JAABOE010000165">
    <property type="protein sequence ID" value="KAF3160452.1"/>
    <property type="molecule type" value="Genomic_DNA"/>
</dbReference>
<dbReference type="GO" id="GO:0016020">
    <property type="term" value="C:membrane"/>
    <property type="evidence" value="ECO:0007669"/>
    <property type="project" value="UniProtKB-SubCell"/>
</dbReference>
<dbReference type="AlphaFoldDB" id="A0A7C8PK52"/>
<dbReference type="InterPro" id="IPR011701">
    <property type="entry name" value="MFS"/>
</dbReference>
<feature type="compositionally biased region" description="Basic and acidic residues" evidence="6">
    <location>
        <begin position="1"/>
        <end position="10"/>
    </location>
</feature>
<dbReference type="GO" id="GO:0022857">
    <property type="term" value="F:transmembrane transporter activity"/>
    <property type="evidence" value="ECO:0007669"/>
    <property type="project" value="InterPro"/>
</dbReference>
<feature type="transmembrane region" description="Helical" evidence="7">
    <location>
        <begin position="432"/>
        <end position="451"/>
    </location>
</feature>
<keyword evidence="4 7" id="KW-1133">Transmembrane helix</keyword>
<protein>
    <recommendedName>
        <fullName evidence="8">Major facilitator superfamily (MFS) profile domain-containing protein</fullName>
    </recommendedName>
</protein>
<dbReference type="PRINTS" id="PR01035">
    <property type="entry name" value="TCRTETA"/>
</dbReference>
<feature type="transmembrane region" description="Helical" evidence="7">
    <location>
        <begin position="535"/>
        <end position="553"/>
    </location>
</feature>
<feature type="domain" description="Major facilitator superfamily (MFS) profile" evidence="8">
    <location>
        <begin position="78"/>
        <end position="597"/>
    </location>
</feature>
<dbReference type="PANTHER" id="PTHR23504:SF6">
    <property type="entry name" value="MULTIDRUG TRANSPORTER, PUTATIVE (AFU_ORTHOLOGUE AFUA_4G08740)-RELATED"/>
    <property type="match status" value="1"/>
</dbReference>
<evidence type="ECO:0000256" key="4">
    <source>
        <dbReference type="ARBA" id="ARBA00022989"/>
    </source>
</evidence>
<name>A0A7C8PK52_ORBOL</name>
<feature type="transmembrane region" description="Helical" evidence="7">
    <location>
        <begin position="573"/>
        <end position="592"/>
    </location>
</feature>
<comment type="caution">
    <text evidence="9">The sequence shown here is derived from an EMBL/GenBank/DDBJ whole genome shotgun (WGS) entry which is preliminary data.</text>
</comment>
<evidence type="ECO:0000256" key="2">
    <source>
        <dbReference type="ARBA" id="ARBA00022448"/>
    </source>
</evidence>
<dbReference type="Pfam" id="PF07690">
    <property type="entry name" value="MFS_1"/>
    <property type="match status" value="1"/>
</dbReference>
<keyword evidence="3 7" id="KW-0812">Transmembrane</keyword>
<comment type="subcellular location">
    <subcellularLocation>
        <location evidence="1">Membrane</location>
        <topology evidence="1">Multi-pass membrane protein</topology>
    </subcellularLocation>
</comment>
<dbReference type="InterPro" id="IPR020846">
    <property type="entry name" value="MFS_dom"/>
</dbReference>
<dbReference type="Gene3D" id="1.20.1250.20">
    <property type="entry name" value="MFS general substrate transporter like domains"/>
    <property type="match status" value="1"/>
</dbReference>
<feature type="compositionally biased region" description="Polar residues" evidence="6">
    <location>
        <begin position="15"/>
        <end position="25"/>
    </location>
</feature>
<dbReference type="SUPFAM" id="SSF103473">
    <property type="entry name" value="MFS general substrate transporter"/>
    <property type="match status" value="1"/>
</dbReference>
<evidence type="ECO:0000259" key="8">
    <source>
        <dbReference type="PROSITE" id="PS50850"/>
    </source>
</evidence>
<keyword evidence="2" id="KW-0813">Transport</keyword>